<dbReference type="EMBL" id="CASHTH010002554">
    <property type="protein sequence ID" value="CAI8031642.1"/>
    <property type="molecule type" value="Genomic_DNA"/>
</dbReference>
<dbReference type="InterPro" id="IPR019748">
    <property type="entry name" value="FERM_central"/>
</dbReference>
<dbReference type="AlphaFoldDB" id="A0AA35SM30"/>
<dbReference type="GO" id="GO:0098609">
    <property type="term" value="P:cell-cell adhesion"/>
    <property type="evidence" value="ECO:0007669"/>
    <property type="project" value="TreeGrafter"/>
</dbReference>
<organism evidence="3 4">
    <name type="scientific">Geodia barretti</name>
    <name type="common">Barrett's horny sponge</name>
    <dbReference type="NCBI Taxonomy" id="519541"/>
    <lineage>
        <taxon>Eukaryota</taxon>
        <taxon>Metazoa</taxon>
        <taxon>Porifera</taxon>
        <taxon>Demospongiae</taxon>
        <taxon>Heteroscleromorpha</taxon>
        <taxon>Tetractinellida</taxon>
        <taxon>Astrophorina</taxon>
        <taxon>Geodiidae</taxon>
        <taxon>Geodia</taxon>
    </lineage>
</organism>
<accession>A0AA35SM30</accession>
<reference evidence="3" key="1">
    <citation type="submission" date="2023-03" db="EMBL/GenBank/DDBJ databases">
        <authorList>
            <person name="Steffen K."/>
            <person name="Cardenas P."/>
        </authorList>
    </citation>
    <scope>NUCLEOTIDE SEQUENCE</scope>
</reference>
<feature type="compositionally biased region" description="Polar residues" evidence="1">
    <location>
        <begin position="384"/>
        <end position="393"/>
    </location>
</feature>
<name>A0AA35SM30_GEOBA</name>
<protein>
    <submittedName>
        <fullName evidence="3">Talin-2</fullName>
    </submittedName>
</protein>
<gene>
    <name evidence="3" type="ORF">GBAR_LOCUS17952</name>
</gene>
<keyword evidence="4" id="KW-1185">Reference proteome</keyword>
<evidence type="ECO:0000313" key="4">
    <source>
        <dbReference type="Proteomes" id="UP001174909"/>
    </source>
</evidence>
<feature type="region of interest" description="Disordered" evidence="1">
    <location>
        <begin position="790"/>
        <end position="814"/>
    </location>
</feature>
<proteinExistence type="predicted"/>
<dbReference type="Proteomes" id="UP001174909">
    <property type="component" value="Unassembled WGS sequence"/>
</dbReference>
<feature type="compositionally biased region" description="Polar residues" evidence="1">
    <location>
        <begin position="364"/>
        <end position="376"/>
    </location>
</feature>
<feature type="region of interest" description="Disordered" evidence="1">
    <location>
        <begin position="523"/>
        <end position="586"/>
    </location>
</feature>
<feature type="region of interest" description="Disordered" evidence="1">
    <location>
        <begin position="349"/>
        <end position="433"/>
    </location>
</feature>
<evidence type="ECO:0000313" key="3">
    <source>
        <dbReference type="EMBL" id="CAI8031642.1"/>
    </source>
</evidence>
<feature type="compositionally biased region" description="Pro residues" evidence="1">
    <location>
        <begin position="247"/>
        <end position="260"/>
    </location>
</feature>
<dbReference type="InterPro" id="IPR011993">
    <property type="entry name" value="PH-like_dom_sf"/>
</dbReference>
<dbReference type="GO" id="GO:0005178">
    <property type="term" value="F:integrin binding"/>
    <property type="evidence" value="ECO:0007669"/>
    <property type="project" value="TreeGrafter"/>
</dbReference>
<feature type="region of interest" description="Disordered" evidence="1">
    <location>
        <begin position="128"/>
        <end position="186"/>
    </location>
</feature>
<feature type="compositionally biased region" description="Acidic residues" evidence="1">
    <location>
        <begin position="549"/>
        <end position="560"/>
    </location>
</feature>
<dbReference type="Pfam" id="PF00373">
    <property type="entry name" value="FERM_M"/>
    <property type="match status" value="1"/>
</dbReference>
<dbReference type="GO" id="GO:0030036">
    <property type="term" value="P:actin cytoskeleton organization"/>
    <property type="evidence" value="ECO:0007669"/>
    <property type="project" value="TreeGrafter"/>
</dbReference>
<dbReference type="GO" id="GO:0005886">
    <property type="term" value="C:plasma membrane"/>
    <property type="evidence" value="ECO:0007669"/>
    <property type="project" value="TreeGrafter"/>
</dbReference>
<dbReference type="Gene3D" id="2.30.29.30">
    <property type="entry name" value="Pleckstrin-homology domain (PH domain)/Phosphotyrosine-binding domain (PTB)"/>
    <property type="match status" value="2"/>
</dbReference>
<dbReference type="PROSITE" id="PS50057">
    <property type="entry name" value="FERM_3"/>
    <property type="match status" value="1"/>
</dbReference>
<feature type="region of interest" description="Disordered" evidence="1">
    <location>
        <begin position="203"/>
        <end position="299"/>
    </location>
</feature>
<dbReference type="PANTHER" id="PTHR19981:SF1">
    <property type="entry name" value="RHEA, ISOFORM B"/>
    <property type="match status" value="1"/>
</dbReference>
<dbReference type="InterPro" id="IPR000299">
    <property type="entry name" value="FERM_domain"/>
</dbReference>
<dbReference type="Pfam" id="PF02174">
    <property type="entry name" value="IRS"/>
    <property type="match status" value="2"/>
</dbReference>
<dbReference type="InterPro" id="IPR014352">
    <property type="entry name" value="FERM/acyl-CoA-bd_prot_sf"/>
</dbReference>
<feature type="compositionally biased region" description="Low complexity" evidence="1">
    <location>
        <begin position="233"/>
        <end position="246"/>
    </location>
</feature>
<comment type="caution">
    <text evidence="3">The sequence shown here is derived from an EMBL/GenBank/DDBJ whole genome shotgun (WGS) entry which is preliminary data.</text>
</comment>
<feature type="domain" description="FERM" evidence="2">
    <location>
        <begin position="850"/>
        <end position="1185"/>
    </location>
</feature>
<dbReference type="SUPFAM" id="SSF50729">
    <property type="entry name" value="PH domain-like"/>
    <property type="match status" value="2"/>
</dbReference>
<dbReference type="CDD" id="cd14473">
    <property type="entry name" value="FERM_B-lobe"/>
    <property type="match status" value="1"/>
</dbReference>
<dbReference type="PANTHER" id="PTHR19981">
    <property type="entry name" value="TALIN"/>
    <property type="match status" value="1"/>
</dbReference>
<dbReference type="SUPFAM" id="SSF47031">
    <property type="entry name" value="Second domain of FERM"/>
    <property type="match status" value="1"/>
</dbReference>
<evidence type="ECO:0000259" key="2">
    <source>
        <dbReference type="PROSITE" id="PS50057"/>
    </source>
</evidence>
<evidence type="ECO:0000256" key="1">
    <source>
        <dbReference type="SAM" id="MobiDB-lite"/>
    </source>
</evidence>
<dbReference type="InterPro" id="IPR035963">
    <property type="entry name" value="FERM_2"/>
</dbReference>
<dbReference type="InterPro" id="IPR002404">
    <property type="entry name" value="IRS_PTB"/>
</dbReference>
<dbReference type="Gene3D" id="1.20.80.10">
    <property type="match status" value="1"/>
</dbReference>
<feature type="compositionally biased region" description="Polar residues" evidence="1">
    <location>
        <begin position="266"/>
        <end position="278"/>
    </location>
</feature>
<sequence>MADTEPLLSTEGSPAPEDQDFLPDVIFFLGKELRTGMGMRQSFIRKPGTEQVLVRIGIGRDGVFKVDGMENKILDQWTFSDLKDWSFSGYSFTLQFHGSNRNYSVRTDDGEAICSYIDDFQKHPEQALKRARDNPPNSRIPESGVRTLRRKFGDSSQPSASEQVRFYTMNRRSKKTTDPTSKIAHNVDVDSRLRDAYCKKLSPEPIAPLTNDRGKANGIPPGPRSTRGESTENQATQPPAQTTANQPPSPPPPLPPPSPPQNLSLKLQQNSETTLSSQPPESGLIPPPPPVLRKGSAGSLEDPNDYFLLRQRSVSETTVQRGNARPINLVKTVTMPWGQTAVSSMSVGVERTGETAAPRRGSTPVVTSGKQESSLPTRVLGGKRSNSMSSNPMGISPDKDLQSMPTTREGVATEGGQWYQAPPTPDDNFPRLVSPPYDTLSRSDSGMSSDRVELGIGIQIHSLKREDTSNSMDDFHLPLSTPPLSPLYDRLPAASPQEEENMWSLFAPIDSSAMRRNVSQPVMISGRSEGGGKGGATRSSTSPGPNSIAEEEEEESEEDTGTSLDHSGVVRRQKKSPQRTDFDPFEDLLGTPQAIARLRWSQELNPLYDLIKGMKISESMSSQDQGIKLYSASVPDSDAKKMKKLPSTIFEESETSPRHGSVTNASVPVITHTFPEADEENGVEGDTVPMIIPEHKASELPKAPRRQHMYEEVALTPRATETMTTSIAGLIQPPPVVRKMKQNAAAAGGGGGVGSGSATMGPTIGGGGVTGGGKSSLAGLTNPAVRRLQTLEAPQERSASVSPRLGKRELQRRSQTVSCLDDTEAVTRKQKPLRAADMMKDFSFVMREFRLFYVKMPNGRMHSEECNINRPVAELREKLCDLLGIDNVDHYQLYVEGACLTSLKEGEVGEGSAPGGIGRSNSLTHIMDHQWLPDLGSEPTLLKPSLSFHMQGITTSRVLALMCDDVVLEAGTTYPASLPPGDEAEDFHKHWISIVQGNIPCTTEQAVKLAAIQYQAYFLDRTAVHSVVGFCRPNEFLPTEFSAVRGLEQKMYKEQERLKSMKTHKEVHRAYVSMMMGLLTYNTVFFPVREPRKKVLQSTKLKPIILGVGPHGIMRVDPKTKEVVDHWDYQVLRNWAYSRKTFVLAFTDKNYPVESNQAKWISMIVDFFVDSIITTGNPHTEVNRS</sequence>
<dbReference type="GO" id="GO:0005737">
    <property type="term" value="C:cytoplasm"/>
    <property type="evidence" value="ECO:0007669"/>
    <property type="project" value="TreeGrafter"/>
</dbReference>